<evidence type="ECO:0000313" key="2">
    <source>
        <dbReference type="EMBL" id="UOQ59172.1"/>
    </source>
</evidence>
<accession>A0ABY4FSD8</accession>
<protein>
    <submittedName>
        <fullName evidence="2">Tetratricopeptide repeat protein</fullName>
    </submittedName>
</protein>
<feature type="region of interest" description="Disordered" evidence="1">
    <location>
        <begin position="1"/>
        <end position="40"/>
    </location>
</feature>
<dbReference type="Proteomes" id="UP000831775">
    <property type="component" value="Chromosome"/>
</dbReference>
<organism evidence="2 3">
    <name type="scientific">Leucobacter rhizosphaerae</name>
    <dbReference type="NCBI Taxonomy" id="2932245"/>
    <lineage>
        <taxon>Bacteria</taxon>
        <taxon>Bacillati</taxon>
        <taxon>Actinomycetota</taxon>
        <taxon>Actinomycetes</taxon>
        <taxon>Micrococcales</taxon>
        <taxon>Microbacteriaceae</taxon>
        <taxon>Leucobacter</taxon>
    </lineage>
</organism>
<proteinExistence type="predicted"/>
<evidence type="ECO:0000313" key="3">
    <source>
        <dbReference type="Proteomes" id="UP000831775"/>
    </source>
</evidence>
<keyword evidence="3" id="KW-1185">Reference proteome</keyword>
<name>A0ABY4FSD8_9MICO</name>
<dbReference type="RefSeq" id="WP_244684028.1">
    <property type="nucleotide sequence ID" value="NZ_CP095043.1"/>
</dbReference>
<sequence>MNAWNPFGRSAAAGQPGQAGPGASGQPGSPGDPDAPPVWADGDLEQAAIERDRDLAWELFEVQPTHARIPELAQRVLLREPTFTGMVILLALHRKACGDLDEARHLLRDLLGRQDRQYLSALRILRDLEASDRNHVEALRLADLVLREDPEADWMDRMVRANGLIFTGDPEEGWRCIDDAVALSARTDPERHTRALAQRAARFLSTGAPPERFLPAAEAAIAASPTEPVLSTALAYAYLFDYRAAEAEALLRRVLREDPTDTVAQSGVIIARGFLGPIERGEATMEDLRAGAPARWPGA</sequence>
<gene>
    <name evidence="2" type="ORF">MUN76_08895</name>
</gene>
<dbReference type="InterPro" id="IPR011990">
    <property type="entry name" value="TPR-like_helical_dom_sf"/>
</dbReference>
<evidence type="ECO:0000256" key="1">
    <source>
        <dbReference type="SAM" id="MobiDB-lite"/>
    </source>
</evidence>
<dbReference type="Gene3D" id="1.25.40.10">
    <property type="entry name" value="Tetratricopeptide repeat domain"/>
    <property type="match status" value="1"/>
</dbReference>
<dbReference type="SUPFAM" id="SSF48452">
    <property type="entry name" value="TPR-like"/>
    <property type="match status" value="1"/>
</dbReference>
<reference evidence="2 3" key="1">
    <citation type="submission" date="2022-04" db="EMBL/GenBank/DDBJ databases">
        <title>Leucobacter sp. isolated from rhizosphere of onion.</title>
        <authorList>
            <person name="Won M."/>
            <person name="Lee C.-M."/>
            <person name="Woen H.-Y."/>
            <person name="Kwon S.-W."/>
        </authorList>
    </citation>
    <scope>NUCLEOTIDE SEQUENCE [LARGE SCALE GENOMIC DNA]</scope>
    <source>
        <strain evidence="2 3">H25R-14</strain>
    </source>
</reference>
<dbReference type="EMBL" id="CP095043">
    <property type="protein sequence ID" value="UOQ59172.1"/>
    <property type="molecule type" value="Genomic_DNA"/>
</dbReference>